<gene>
    <name evidence="1" type="ORF">GCM10025751_44060</name>
</gene>
<dbReference type="AlphaFoldDB" id="A0AAV3UMT3"/>
<dbReference type="EMBL" id="BAABKX010000018">
    <property type="protein sequence ID" value="GAA5059729.1"/>
    <property type="molecule type" value="Genomic_DNA"/>
</dbReference>
<proteinExistence type="predicted"/>
<evidence type="ECO:0000313" key="1">
    <source>
        <dbReference type="EMBL" id="GAA5059729.1"/>
    </source>
</evidence>
<sequence>MVLALLTSAVGFHLVSAQDAALDLDITEINDEEEYVVIENEGGTGV</sequence>
<reference evidence="1 2" key="1">
    <citation type="journal article" date="2019" name="Int. J. Syst. Evol. Microbiol.">
        <title>The Global Catalogue of Microorganisms (GCM) 10K type strain sequencing project: providing services to taxonomists for standard genome sequencing and annotation.</title>
        <authorList>
            <consortium name="The Broad Institute Genomics Platform"/>
            <consortium name="The Broad Institute Genome Sequencing Center for Infectious Disease"/>
            <person name="Wu L."/>
            <person name="Ma J."/>
        </authorList>
    </citation>
    <scope>NUCLEOTIDE SEQUENCE [LARGE SCALE GENOMIC DNA]</scope>
    <source>
        <strain evidence="1 2">JCM 17504</strain>
    </source>
</reference>
<protein>
    <submittedName>
        <fullName evidence="1">Uncharacterized protein</fullName>
    </submittedName>
</protein>
<accession>A0AAV3UMT3</accession>
<organism evidence="1 2">
    <name type="scientific">Haladaptatus pallidirubidus</name>
    <dbReference type="NCBI Taxonomy" id="1008152"/>
    <lineage>
        <taxon>Archaea</taxon>
        <taxon>Methanobacteriati</taxon>
        <taxon>Methanobacteriota</taxon>
        <taxon>Stenosarchaea group</taxon>
        <taxon>Halobacteria</taxon>
        <taxon>Halobacteriales</taxon>
        <taxon>Haladaptataceae</taxon>
        <taxon>Haladaptatus</taxon>
    </lineage>
</organism>
<dbReference type="Proteomes" id="UP001501729">
    <property type="component" value="Unassembled WGS sequence"/>
</dbReference>
<comment type="caution">
    <text evidence="1">The sequence shown here is derived from an EMBL/GenBank/DDBJ whole genome shotgun (WGS) entry which is preliminary data.</text>
</comment>
<keyword evidence="2" id="KW-1185">Reference proteome</keyword>
<name>A0AAV3UMT3_9EURY</name>
<evidence type="ECO:0000313" key="2">
    <source>
        <dbReference type="Proteomes" id="UP001501729"/>
    </source>
</evidence>